<keyword evidence="2" id="KW-0813">Transport</keyword>
<proteinExistence type="predicted"/>
<gene>
    <name evidence="12" type="ORF">UFOPK2131_00307</name>
</gene>
<feature type="transmembrane region" description="Helical" evidence="9">
    <location>
        <begin position="173"/>
        <end position="193"/>
    </location>
</feature>
<keyword evidence="3" id="KW-1003">Cell membrane</keyword>
<feature type="transmembrane region" description="Helical" evidence="9">
    <location>
        <begin position="31"/>
        <end position="52"/>
    </location>
</feature>
<name>A0A6J6J5M1_9ZZZZ</name>
<dbReference type="GO" id="GO:0005886">
    <property type="term" value="C:plasma membrane"/>
    <property type="evidence" value="ECO:0007669"/>
    <property type="project" value="UniProtKB-SubCell"/>
</dbReference>
<dbReference type="FunFam" id="3.40.50.300:FF:000854">
    <property type="entry name" value="Multidrug ABC transporter ATP-binding protein"/>
    <property type="match status" value="1"/>
</dbReference>
<dbReference type="PROSITE" id="PS50893">
    <property type="entry name" value="ABC_TRANSPORTER_2"/>
    <property type="match status" value="1"/>
</dbReference>
<dbReference type="InterPro" id="IPR027417">
    <property type="entry name" value="P-loop_NTPase"/>
</dbReference>
<feature type="transmembrane region" description="Helical" evidence="9">
    <location>
        <begin position="259"/>
        <end position="281"/>
    </location>
</feature>
<evidence type="ECO:0000256" key="3">
    <source>
        <dbReference type="ARBA" id="ARBA00022475"/>
    </source>
</evidence>
<keyword evidence="5" id="KW-0547">Nucleotide-binding</keyword>
<evidence type="ECO:0000256" key="2">
    <source>
        <dbReference type="ARBA" id="ARBA00022448"/>
    </source>
</evidence>
<dbReference type="PROSITE" id="PS50929">
    <property type="entry name" value="ABC_TM1F"/>
    <property type="match status" value="1"/>
</dbReference>
<dbReference type="PROSITE" id="PS00211">
    <property type="entry name" value="ABC_TRANSPORTER_1"/>
    <property type="match status" value="1"/>
</dbReference>
<feature type="transmembrane region" description="Helical" evidence="9">
    <location>
        <begin position="72"/>
        <end position="92"/>
    </location>
</feature>
<dbReference type="InterPro" id="IPR003439">
    <property type="entry name" value="ABC_transporter-like_ATP-bd"/>
</dbReference>
<dbReference type="InterPro" id="IPR011527">
    <property type="entry name" value="ABC1_TM_dom"/>
</dbReference>
<reference evidence="12" key="1">
    <citation type="submission" date="2020-05" db="EMBL/GenBank/DDBJ databases">
        <authorList>
            <person name="Chiriac C."/>
            <person name="Salcher M."/>
            <person name="Ghai R."/>
            <person name="Kavagutti S V."/>
        </authorList>
    </citation>
    <scope>NUCLEOTIDE SEQUENCE</scope>
</reference>
<dbReference type="Pfam" id="PF00664">
    <property type="entry name" value="ABC_membrane"/>
    <property type="match status" value="1"/>
</dbReference>
<dbReference type="Gene3D" id="1.20.1560.10">
    <property type="entry name" value="ABC transporter type 1, transmembrane domain"/>
    <property type="match status" value="1"/>
</dbReference>
<evidence type="ECO:0000259" key="11">
    <source>
        <dbReference type="PROSITE" id="PS50929"/>
    </source>
</evidence>
<dbReference type="GO" id="GO:0005524">
    <property type="term" value="F:ATP binding"/>
    <property type="evidence" value="ECO:0007669"/>
    <property type="project" value="UniProtKB-KW"/>
</dbReference>
<dbReference type="SUPFAM" id="SSF52540">
    <property type="entry name" value="P-loop containing nucleoside triphosphate hydrolases"/>
    <property type="match status" value="1"/>
</dbReference>
<evidence type="ECO:0000256" key="9">
    <source>
        <dbReference type="SAM" id="Phobius"/>
    </source>
</evidence>
<feature type="domain" description="ABC transporter" evidence="10">
    <location>
        <begin position="352"/>
        <end position="589"/>
    </location>
</feature>
<keyword evidence="8 9" id="KW-0472">Membrane</keyword>
<dbReference type="InterPro" id="IPR003593">
    <property type="entry name" value="AAA+_ATPase"/>
</dbReference>
<dbReference type="InterPro" id="IPR039421">
    <property type="entry name" value="Type_1_exporter"/>
</dbReference>
<evidence type="ECO:0000256" key="6">
    <source>
        <dbReference type="ARBA" id="ARBA00022840"/>
    </source>
</evidence>
<comment type="subcellular location">
    <subcellularLocation>
        <location evidence="1">Cell membrane</location>
        <topology evidence="1">Multi-pass membrane protein</topology>
    </subcellularLocation>
</comment>
<dbReference type="AlphaFoldDB" id="A0A6J6J5M1"/>
<evidence type="ECO:0000256" key="4">
    <source>
        <dbReference type="ARBA" id="ARBA00022692"/>
    </source>
</evidence>
<dbReference type="Gene3D" id="3.40.50.300">
    <property type="entry name" value="P-loop containing nucleotide triphosphate hydrolases"/>
    <property type="match status" value="1"/>
</dbReference>
<evidence type="ECO:0000256" key="8">
    <source>
        <dbReference type="ARBA" id="ARBA00023136"/>
    </source>
</evidence>
<evidence type="ECO:0000313" key="12">
    <source>
        <dbReference type="EMBL" id="CAB4631399.1"/>
    </source>
</evidence>
<evidence type="ECO:0000256" key="5">
    <source>
        <dbReference type="ARBA" id="ARBA00022741"/>
    </source>
</evidence>
<dbReference type="GO" id="GO:0015421">
    <property type="term" value="F:ABC-type oligopeptide transporter activity"/>
    <property type="evidence" value="ECO:0007669"/>
    <property type="project" value="TreeGrafter"/>
</dbReference>
<dbReference type="EMBL" id="CAEZVT010000016">
    <property type="protein sequence ID" value="CAB4631399.1"/>
    <property type="molecule type" value="Genomic_DNA"/>
</dbReference>
<sequence length="601" mass="65480">MQGQKKAFRGIMKQANTVATLLRIFPYAKKALPRISLGIVAALAAHGFALAIPQVLRDLINGLESVRTLDALYFSVILVLIMGILEAVMVLLRRWLVLTPGTFVESGLRSTLYAKLQDLPVSFHDRWPSGQLLSRATQDLSLIRRWLSFGVVLLVANAITIIAGLVILFTFHWLLGLIFFVISVPIWIQGYRFEAKYGTIARLSQDQAGDLATAVEESVHGIRVLKAFGRGDHAASKFAKEAKDLRSTELKKAGLIANIWVYLLLIPESAIALSMLVGVFLVADGSLTVGGLVAFFATATVLRWPTESIGFLLSMTLDAKTAVQRFFEVIDEPVGIEDPANPKTIKEPKGRLEFKDVHFRYPDSPANQPDIVNGVNLVLEPGESVALIGITGCGKTTLTALTSRLYDVTSGVIEIDGVDIKDLTRTELRSHVAMAFEDATLFSASVRDNILLGREQSTEEELREAITVAQAQFVYDLPEGLETKIGEEGLSLSGGQRQRLALARAVAAEPAILVLDDPLSALDVATEALVEEALRNVLKNTTALIVAHRPSTVQLADKVALMQEGKVVAVGKHSDLLASNEHYRYVISSLDASGNQIEVER</sequence>
<protein>
    <submittedName>
        <fullName evidence="12">Unannotated protein</fullName>
    </submittedName>
</protein>
<evidence type="ECO:0000256" key="7">
    <source>
        <dbReference type="ARBA" id="ARBA00022989"/>
    </source>
</evidence>
<dbReference type="SUPFAM" id="SSF90123">
    <property type="entry name" value="ABC transporter transmembrane region"/>
    <property type="match status" value="1"/>
</dbReference>
<accession>A0A6J6J5M1</accession>
<feature type="domain" description="ABC transmembrane type-1" evidence="11">
    <location>
        <begin position="37"/>
        <end position="318"/>
    </location>
</feature>
<dbReference type="Pfam" id="PF00005">
    <property type="entry name" value="ABC_tran"/>
    <property type="match status" value="1"/>
</dbReference>
<dbReference type="PANTHER" id="PTHR43394">
    <property type="entry name" value="ATP-DEPENDENT PERMEASE MDL1, MITOCHONDRIAL"/>
    <property type="match status" value="1"/>
</dbReference>
<evidence type="ECO:0000259" key="10">
    <source>
        <dbReference type="PROSITE" id="PS50893"/>
    </source>
</evidence>
<dbReference type="InterPro" id="IPR017871">
    <property type="entry name" value="ABC_transporter-like_CS"/>
</dbReference>
<dbReference type="CDD" id="cd18543">
    <property type="entry name" value="ABC_6TM_Rv0194_D1_like"/>
    <property type="match status" value="1"/>
</dbReference>
<keyword evidence="7 9" id="KW-1133">Transmembrane helix</keyword>
<dbReference type="InterPro" id="IPR036640">
    <property type="entry name" value="ABC1_TM_sf"/>
</dbReference>
<dbReference type="SMART" id="SM00382">
    <property type="entry name" value="AAA"/>
    <property type="match status" value="1"/>
</dbReference>
<organism evidence="12">
    <name type="scientific">freshwater metagenome</name>
    <dbReference type="NCBI Taxonomy" id="449393"/>
    <lineage>
        <taxon>unclassified sequences</taxon>
        <taxon>metagenomes</taxon>
        <taxon>ecological metagenomes</taxon>
    </lineage>
</organism>
<dbReference type="PANTHER" id="PTHR43394:SF1">
    <property type="entry name" value="ATP-BINDING CASSETTE SUB-FAMILY B MEMBER 10, MITOCHONDRIAL"/>
    <property type="match status" value="1"/>
</dbReference>
<evidence type="ECO:0000256" key="1">
    <source>
        <dbReference type="ARBA" id="ARBA00004651"/>
    </source>
</evidence>
<dbReference type="GO" id="GO:0016887">
    <property type="term" value="F:ATP hydrolysis activity"/>
    <property type="evidence" value="ECO:0007669"/>
    <property type="project" value="InterPro"/>
</dbReference>
<feature type="transmembrane region" description="Helical" evidence="9">
    <location>
        <begin position="146"/>
        <end position="167"/>
    </location>
</feature>
<keyword evidence="4 9" id="KW-0812">Transmembrane</keyword>
<keyword evidence="6" id="KW-0067">ATP-binding</keyword>